<comment type="caution">
    <text evidence="2">The sequence shown here is derived from an EMBL/GenBank/DDBJ whole genome shotgun (WGS) entry which is preliminary data.</text>
</comment>
<reference evidence="2 3" key="1">
    <citation type="submission" date="2016-07" db="EMBL/GenBank/DDBJ databases">
        <title>Pervasive Adenine N6-methylation of Active Genes in Fungi.</title>
        <authorList>
            <consortium name="DOE Joint Genome Institute"/>
            <person name="Mondo S.J."/>
            <person name="Dannebaum R.O."/>
            <person name="Kuo R.C."/>
            <person name="Labutti K."/>
            <person name="Haridas S."/>
            <person name="Kuo A."/>
            <person name="Salamov A."/>
            <person name="Ahrendt S.R."/>
            <person name="Lipzen A."/>
            <person name="Sullivan W."/>
            <person name="Andreopoulos W.B."/>
            <person name="Clum A."/>
            <person name="Lindquist E."/>
            <person name="Daum C."/>
            <person name="Ramamoorthy G.K."/>
            <person name="Gryganskyi A."/>
            <person name="Culley D."/>
            <person name="Magnuson J.K."/>
            <person name="James T.Y."/>
            <person name="O'Malley M.A."/>
            <person name="Stajich J.E."/>
            <person name="Spatafora J.W."/>
            <person name="Visel A."/>
            <person name="Grigoriev I.V."/>
        </authorList>
    </citation>
    <scope>NUCLEOTIDE SEQUENCE [LARGE SCALE GENOMIC DNA]</scope>
    <source>
        <strain evidence="2 3">CBS 931.73</strain>
    </source>
</reference>
<protein>
    <submittedName>
        <fullName evidence="2">Uncharacterized protein</fullName>
    </submittedName>
</protein>
<sequence length="193" mass="21310">MNSVRVIRSALPAFAEASTFHSKTSLCARLIHTTPKRGNFFGQPPKPQQDEQAQYVNLVNSRFFALHRPLLSVNGSNSFLNPEAILPATPPMPADEFDNNLDSELPEESVTNFSTIPEYVRLGPFAGTVLPPPSLFLNDSPQEAGLDQFFENIQRKYAEPSSSSNPPEQSQSSSEAKLELNESDCKLVKNSEN</sequence>
<evidence type="ECO:0000313" key="2">
    <source>
        <dbReference type="EMBL" id="ORX84854.1"/>
    </source>
</evidence>
<accession>A0A1Y1XHJ5</accession>
<proteinExistence type="predicted"/>
<feature type="region of interest" description="Disordered" evidence="1">
    <location>
        <begin position="155"/>
        <end position="193"/>
    </location>
</feature>
<evidence type="ECO:0000256" key="1">
    <source>
        <dbReference type="SAM" id="MobiDB-lite"/>
    </source>
</evidence>
<gene>
    <name evidence="2" type="ORF">K493DRAFT_360571</name>
</gene>
<feature type="compositionally biased region" description="Basic and acidic residues" evidence="1">
    <location>
        <begin position="176"/>
        <end position="193"/>
    </location>
</feature>
<dbReference type="InParanoid" id="A0A1Y1XHJ5"/>
<name>A0A1Y1XHJ5_9FUNG</name>
<dbReference type="AlphaFoldDB" id="A0A1Y1XHJ5"/>
<feature type="compositionally biased region" description="Low complexity" evidence="1">
    <location>
        <begin position="159"/>
        <end position="175"/>
    </location>
</feature>
<keyword evidence="3" id="KW-1185">Reference proteome</keyword>
<organism evidence="2 3">
    <name type="scientific">Basidiobolus meristosporus CBS 931.73</name>
    <dbReference type="NCBI Taxonomy" id="1314790"/>
    <lineage>
        <taxon>Eukaryota</taxon>
        <taxon>Fungi</taxon>
        <taxon>Fungi incertae sedis</taxon>
        <taxon>Zoopagomycota</taxon>
        <taxon>Entomophthoromycotina</taxon>
        <taxon>Basidiobolomycetes</taxon>
        <taxon>Basidiobolales</taxon>
        <taxon>Basidiobolaceae</taxon>
        <taxon>Basidiobolus</taxon>
    </lineage>
</organism>
<evidence type="ECO:0000313" key="3">
    <source>
        <dbReference type="Proteomes" id="UP000193498"/>
    </source>
</evidence>
<dbReference type="Proteomes" id="UP000193498">
    <property type="component" value="Unassembled WGS sequence"/>
</dbReference>
<dbReference type="EMBL" id="MCFE01000601">
    <property type="protein sequence ID" value="ORX84854.1"/>
    <property type="molecule type" value="Genomic_DNA"/>
</dbReference>